<keyword evidence="1" id="KW-0812">Transmembrane</keyword>
<protein>
    <submittedName>
        <fullName evidence="3">RNA-directed DNA polymerase (Reverse transcriptase)</fullName>
    </submittedName>
</protein>
<reference evidence="3 4" key="1">
    <citation type="journal article" date="2018" name="Front. Plant Sci.">
        <title>Red Clover (Trifolium pratense) and Zigzag Clover (T. medium) - A Picture of Genomic Similarities and Differences.</title>
        <authorList>
            <person name="Dluhosova J."/>
            <person name="Istvanek J."/>
            <person name="Nedelnik J."/>
            <person name="Repkova J."/>
        </authorList>
    </citation>
    <scope>NUCLEOTIDE SEQUENCE [LARGE SCALE GENOMIC DNA]</scope>
    <source>
        <strain evidence="4">cv. 10/8</strain>
        <tissue evidence="3">Leaf</tissue>
    </source>
</reference>
<keyword evidence="3" id="KW-0808">Transferase</keyword>
<evidence type="ECO:0000256" key="1">
    <source>
        <dbReference type="SAM" id="Phobius"/>
    </source>
</evidence>
<feature type="non-terminal residue" evidence="3">
    <location>
        <position position="1"/>
    </location>
</feature>
<dbReference type="Proteomes" id="UP000265520">
    <property type="component" value="Unassembled WGS sequence"/>
</dbReference>
<dbReference type="GO" id="GO:0003964">
    <property type="term" value="F:RNA-directed DNA polymerase activity"/>
    <property type="evidence" value="ECO:0007669"/>
    <property type="project" value="UniProtKB-KW"/>
</dbReference>
<evidence type="ECO:0000259" key="2">
    <source>
        <dbReference type="PROSITE" id="PS50878"/>
    </source>
</evidence>
<feature type="non-terminal residue" evidence="3">
    <location>
        <position position="134"/>
    </location>
</feature>
<dbReference type="PROSITE" id="PS50878">
    <property type="entry name" value="RT_POL"/>
    <property type="match status" value="1"/>
</dbReference>
<evidence type="ECO:0000313" key="3">
    <source>
        <dbReference type="EMBL" id="MCI32708.1"/>
    </source>
</evidence>
<keyword evidence="1" id="KW-1133">Transmembrane helix</keyword>
<keyword evidence="3" id="KW-0548">Nucleotidyltransferase</keyword>
<keyword evidence="1" id="KW-0472">Membrane</keyword>
<dbReference type="InterPro" id="IPR000477">
    <property type="entry name" value="RT_dom"/>
</dbReference>
<feature type="domain" description="Reverse transcriptase" evidence="2">
    <location>
        <begin position="1"/>
        <end position="77"/>
    </location>
</feature>
<dbReference type="AlphaFoldDB" id="A0A392R7W1"/>
<sequence>HLQFADDTLLMGVKSGANVHARKAVLVLFEKVSGLKVNFHKSMLVGVNIGDSWLAEAASVLDCIVGKVSFQYLGLPIGGDPRRLSFWDPVLTRIQNRLSGWKSRFLSFGGHLIFLKSVLTSLPVYALSFFKAPS</sequence>
<evidence type="ECO:0000313" key="4">
    <source>
        <dbReference type="Proteomes" id="UP000265520"/>
    </source>
</evidence>
<keyword evidence="3" id="KW-0695">RNA-directed DNA polymerase</keyword>
<organism evidence="3 4">
    <name type="scientific">Trifolium medium</name>
    <dbReference type="NCBI Taxonomy" id="97028"/>
    <lineage>
        <taxon>Eukaryota</taxon>
        <taxon>Viridiplantae</taxon>
        <taxon>Streptophyta</taxon>
        <taxon>Embryophyta</taxon>
        <taxon>Tracheophyta</taxon>
        <taxon>Spermatophyta</taxon>
        <taxon>Magnoliopsida</taxon>
        <taxon>eudicotyledons</taxon>
        <taxon>Gunneridae</taxon>
        <taxon>Pentapetalae</taxon>
        <taxon>rosids</taxon>
        <taxon>fabids</taxon>
        <taxon>Fabales</taxon>
        <taxon>Fabaceae</taxon>
        <taxon>Papilionoideae</taxon>
        <taxon>50 kb inversion clade</taxon>
        <taxon>NPAAA clade</taxon>
        <taxon>Hologalegina</taxon>
        <taxon>IRL clade</taxon>
        <taxon>Trifolieae</taxon>
        <taxon>Trifolium</taxon>
    </lineage>
</organism>
<name>A0A392R7W1_9FABA</name>
<proteinExistence type="predicted"/>
<dbReference type="PANTHER" id="PTHR33116:SF78">
    <property type="entry name" value="OS12G0587133 PROTEIN"/>
    <property type="match status" value="1"/>
</dbReference>
<keyword evidence="4" id="KW-1185">Reference proteome</keyword>
<dbReference type="PANTHER" id="PTHR33116">
    <property type="entry name" value="REVERSE TRANSCRIPTASE ZINC-BINDING DOMAIN-CONTAINING PROTEIN-RELATED-RELATED"/>
    <property type="match status" value="1"/>
</dbReference>
<feature type="transmembrane region" description="Helical" evidence="1">
    <location>
        <begin position="105"/>
        <end position="130"/>
    </location>
</feature>
<comment type="caution">
    <text evidence="3">The sequence shown here is derived from an EMBL/GenBank/DDBJ whole genome shotgun (WGS) entry which is preliminary data.</text>
</comment>
<accession>A0A392R7W1</accession>
<dbReference type="EMBL" id="LXQA010197994">
    <property type="protein sequence ID" value="MCI32708.1"/>
    <property type="molecule type" value="Genomic_DNA"/>
</dbReference>